<dbReference type="Proteomes" id="UP000838763">
    <property type="component" value="Unassembled WGS sequence"/>
</dbReference>
<comment type="caution">
    <text evidence="8">The sequence shown here is derived from an EMBL/GenBank/DDBJ whole genome shotgun (WGS) entry which is preliminary data.</text>
</comment>
<protein>
    <submittedName>
        <fullName evidence="8">Uncharacterized protein</fullName>
    </submittedName>
</protein>
<feature type="compositionally biased region" description="Low complexity" evidence="7">
    <location>
        <begin position="68"/>
        <end position="89"/>
    </location>
</feature>
<evidence type="ECO:0000256" key="6">
    <source>
        <dbReference type="ARBA" id="ARBA00023242"/>
    </source>
</evidence>
<keyword evidence="6" id="KW-0539">Nucleus</keyword>
<evidence type="ECO:0000313" key="9">
    <source>
        <dbReference type="Proteomes" id="UP000838763"/>
    </source>
</evidence>
<sequence length="383" mass="41555">MQDTARPDEPPLASPQHGQQQQQQLQGQPSKPLAGAALAGLSGPAGTPSTRVCVCAGRTSPSSWQTDSPPAQAGQAKPPSAAPGSAGPPSLTPPRLTAQDIATLAARFTNKPISEGYEVEARTTLEFSLSEPAVRHALTALQSLYKTLEDHGHEFPHGRLAVPTVYHGLQEYNNAIVNLADKLAVMDRRSCEVALVCCRLFISIGTITRDYTAVAEHYIRGMRIMHEAATRPYLDARGNVIPTQNGEFPKIDIFMIKIFMSPDRMAPACKEAALAIGRRRRLPHGIISKLALQHFDNVSRLRPGADASKVLAEKDVLVTMLADLNLDRQDGPRQLGAYHGRFHFLYHSALTIAVKLSLWAPTDDISELKPVFERVSAVSGCVI</sequence>
<dbReference type="EMBL" id="CALLCH030000006">
    <property type="protein sequence ID" value="CAI4212836.1"/>
    <property type="molecule type" value="Genomic_DNA"/>
</dbReference>
<keyword evidence="5" id="KW-0804">Transcription</keyword>
<evidence type="ECO:0000313" key="8">
    <source>
        <dbReference type="EMBL" id="CAI4212836.1"/>
    </source>
</evidence>
<keyword evidence="3" id="KW-0805">Transcription regulation</keyword>
<feature type="region of interest" description="Disordered" evidence="7">
    <location>
        <begin position="1"/>
        <end position="95"/>
    </location>
</feature>
<proteinExistence type="predicted"/>
<dbReference type="PANTHER" id="PTHR36206">
    <property type="entry name" value="ASPERCRYPTIN BIOSYNTHESIS CLUSTER-SPECIFIC TRANSCRIPTION REGULATOR ATNN-RELATED"/>
    <property type="match status" value="1"/>
</dbReference>
<keyword evidence="1" id="KW-0479">Metal-binding</keyword>
<dbReference type="AlphaFoldDB" id="A0A9P1GZU9"/>
<dbReference type="PANTHER" id="PTHR36206:SF12">
    <property type="entry name" value="ASPERCRYPTIN BIOSYNTHESIS CLUSTER-SPECIFIC TRANSCRIPTION REGULATOR ATNN-RELATED"/>
    <property type="match status" value="1"/>
</dbReference>
<evidence type="ECO:0000256" key="1">
    <source>
        <dbReference type="ARBA" id="ARBA00022723"/>
    </source>
</evidence>
<evidence type="ECO:0000256" key="3">
    <source>
        <dbReference type="ARBA" id="ARBA00023015"/>
    </source>
</evidence>
<gene>
    <name evidence="8" type="ORF">PPNO1_LOCUS2583</name>
</gene>
<dbReference type="OrthoDB" id="3172332at2759"/>
<dbReference type="GO" id="GO:0046872">
    <property type="term" value="F:metal ion binding"/>
    <property type="evidence" value="ECO:0007669"/>
    <property type="project" value="UniProtKB-KW"/>
</dbReference>
<keyword evidence="4" id="KW-0238">DNA-binding</keyword>
<dbReference type="InterPro" id="IPR052360">
    <property type="entry name" value="Transcr_Regulatory_Proteins"/>
</dbReference>
<evidence type="ECO:0000256" key="4">
    <source>
        <dbReference type="ARBA" id="ARBA00023125"/>
    </source>
</evidence>
<evidence type="ECO:0000256" key="7">
    <source>
        <dbReference type="SAM" id="MobiDB-lite"/>
    </source>
</evidence>
<dbReference type="GO" id="GO:0003677">
    <property type="term" value="F:DNA binding"/>
    <property type="evidence" value="ECO:0007669"/>
    <property type="project" value="UniProtKB-KW"/>
</dbReference>
<keyword evidence="2" id="KW-0862">Zinc</keyword>
<name>A0A9P1GZU9_9PEZI</name>
<organism evidence="8 9">
    <name type="scientific">Parascedosporium putredinis</name>
    <dbReference type="NCBI Taxonomy" id="1442378"/>
    <lineage>
        <taxon>Eukaryota</taxon>
        <taxon>Fungi</taxon>
        <taxon>Dikarya</taxon>
        <taxon>Ascomycota</taxon>
        <taxon>Pezizomycotina</taxon>
        <taxon>Sordariomycetes</taxon>
        <taxon>Hypocreomycetidae</taxon>
        <taxon>Microascales</taxon>
        <taxon>Microascaceae</taxon>
        <taxon>Parascedosporium</taxon>
    </lineage>
</organism>
<feature type="compositionally biased region" description="Low complexity" evidence="7">
    <location>
        <begin position="16"/>
        <end position="46"/>
    </location>
</feature>
<keyword evidence="9" id="KW-1185">Reference proteome</keyword>
<evidence type="ECO:0000256" key="2">
    <source>
        <dbReference type="ARBA" id="ARBA00022833"/>
    </source>
</evidence>
<accession>A0A9P1GZU9</accession>
<evidence type="ECO:0000256" key="5">
    <source>
        <dbReference type="ARBA" id="ARBA00023163"/>
    </source>
</evidence>
<reference evidence="8" key="1">
    <citation type="submission" date="2022-11" db="EMBL/GenBank/DDBJ databases">
        <authorList>
            <person name="Scott C."/>
            <person name="Bruce N."/>
        </authorList>
    </citation>
    <scope>NUCLEOTIDE SEQUENCE</scope>
</reference>